<dbReference type="NCBIfam" id="TIGR00247">
    <property type="entry name" value="endolytic transglycosylase MltG"/>
    <property type="match status" value="1"/>
</dbReference>
<keyword evidence="5 7" id="KW-0456">Lyase</keyword>
<dbReference type="PANTHER" id="PTHR30518:SF2">
    <property type="entry name" value="ENDOLYTIC MUREIN TRANSGLYCOSYLASE"/>
    <property type="match status" value="1"/>
</dbReference>
<proteinExistence type="inferred from homology"/>
<dbReference type="GO" id="GO:0071555">
    <property type="term" value="P:cell wall organization"/>
    <property type="evidence" value="ECO:0007669"/>
    <property type="project" value="UniProtKB-KW"/>
</dbReference>
<comment type="catalytic activity">
    <reaction evidence="7">
        <text>a peptidoglycan chain = a peptidoglycan chain with N-acetyl-1,6-anhydromuramyl-[peptide] at the reducing end + a peptidoglycan chain with N-acetylglucosamine at the non-reducing end.</text>
        <dbReference type="EC" id="4.2.2.29"/>
    </reaction>
</comment>
<reference evidence="8 9" key="1">
    <citation type="journal article" date="2016" name="Nat. Commun.">
        <title>Thousands of microbial genomes shed light on interconnected biogeochemical processes in an aquifer system.</title>
        <authorList>
            <person name="Anantharaman K."/>
            <person name="Brown C.T."/>
            <person name="Hug L.A."/>
            <person name="Sharon I."/>
            <person name="Castelle C.J."/>
            <person name="Probst A.J."/>
            <person name="Thomas B.C."/>
            <person name="Singh A."/>
            <person name="Wilkins M.J."/>
            <person name="Karaoz U."/>
            <person name="Brodie E.L."/>
            <person name="Williams K.H."/>
            <person name="Hubbard S.S."/>
            <person name="Banfield J.F."/>
        </authorList>
    </citation>
    <scope>NUCLEOTIDE SEQUENCE [LARGE SCALE GENOMIC DNA]</scope>
</reference>
<evidence type="ECO:0000313" key="8">
    <source>
        <dbReference type="EMBL" id="OHA23184.1"/>
    </source>
</evidence>
<dbReference type="GO" id="GO:0009252">
    <property type="term" value="P:peptidoglycan biosynthetic process"/>
    <property type="evidence" value="ECO:0007669"/>
    <property type="project" value="UniProtKB-UniRule"/>
</dbReference>
<dbReference type="HAMAP" id="MF_02065">
    <property type="entry name" value="MltG"/>
    <property type="match status" value="1"/>
</dbReference>
<organism evidence="8 9">
    <name type="scientific">Candidatus Taylorbacteria bacterium RIFCSPHIGHO2_02_49_25</name>
    <dbReference type="NCBI Taxonomy" id="1802305"/>
    <lineage>
        <taxon>Bacteria</taxon>
        <taxon>Candidatus Tayloriibacteriota</taxon>
    </lineage>
</organism>
<evidence type="ECO:0000256" key="7">
    <source>
        <dbReference type="HAMAP-Rule" id="MF_02065"/>
    </source>
</evidence>
<comment type="subcellular location">
    <subcellularLocation>
        <location evidence="7">Cell membrane</location>
        <topology evidence="7">Single-pass membrane protein</topology>
    </subcellularLocation>
</comment>
<protein>
    <recommendedName>
        <fullName evidence="7">Endolytic murein transglycosylase</fullName>
        <ecNumber evidence="7">4.2.2.29</ecNumber>
    </recommendedName>
    <alternativeName>
        <fullName evidence="7">Peptidoglycan lytic transglycosylase</fullName>
    </alternativeName>
    <alternativeName>
        <fullName evidence="7">Peptidoglycan polymerization terminase</fullName>
    </alternativeName>
</protein>
<dbReference type="InterPro" id="IPR003770">
    <property type="entry name" value="MLTG-like"/>
</dbReference>
<comment type="caution">
    <text evidence="8">The sequence shown here is derived from an EMBL/GenBank/DDBJ whole genome shotgun (WGS) entry which is preliminary data.</text>
</comment>
<keyword evidence="6 7" id="KW-0961">Cell wall biogenesis/degradation</keyword>
<evidence type="ECO:0000256" key="2">
    <source>
        <dbReference type="ARBA" id="ARBA00022692"/>
    </source>
</evidence>
<sequence>MNAESNETKNADSALDLLLTSKQSAVPAPMSEQARSRARLFVYFGLVLLAMLSILYALWWRAPQDFPADAYITVERGMTLGGVSILLPEKNVIHSPFWFKAWGTLLGGNRGLKAGTYYFSAPLSVVRLAWRMTYGIENRRMTRVTIPEGLSNGEIAALLQDAMPDFDRARFEKVAAKKEGYLFPDTYSFKAGSSAEEIIAEMERNFAERVLPLEAAIRDFGRSFRDVVIMASLIEGEVRTAETRRQVSGILWKRLDRGMPLQVDAVFPYIIGRNTFEITTDDLKMDSPYNTYRFAGLPLGPINNPGLDAITAAITPTPSNFMYYLTDPEGDIHYATTHAEHLVNRAKYLGK</sequence>
<dbReference type="PANTHER" id="PTHR30518">
    <property type="entry name" value="ENDOLYTIC MUREIN TRANSGLYCOSYLASE"/>
    <property type="match status" value="1"/>
</dbReference>
<dbReference type="AlphaFoldDB" id="A0A1G2MHI8"/>
<evidence type="ECO:0000313" key="9">
    <source>
        <dbReference type="Proteomes" id="UP000176493"/>
    </source>
</evidence>
<gene>
    <name evidence="7" type="primary">mltG</name>
    <name evidence="8" type="ORF">A2W52_04740</name>
</gene>
<evidence type="ECO:0000256" key="6">
    <source>
        <dbReference type="ARBA" id="ARBA00023316"/>
    </source>
</evidence>
<keyword evidence="3 7" id="KW-1133">Transmembrane helix</keyword>
<keyword evidence="2 7" id="KW-0812">Transmembrane</keyword>
<dbReference type="Gene3D" id="3.30.1490.480">
    <property type="entry name" value="Endolytic murein transglycosylase"/>
    <property type="match status" value="1"/>
</dbReference>
<evidence type="ECO:0000256" key="4">
    <source>
        <dbReference type="ARBA" id="ARBA00023136"/>
    </source>
</evidence>
<feature type="site" description="Important for catalytic activity" evidence="7">
    <location>
        <position position="237"/>
    </location>
</feature>
<keyword evidence="4 7" id="KW-0472">Membrane</keyword>
<name>A0A1G2MHI8_9BACT</name>
<dbReference type="EMBL" id="MHRJ01000014">
    <property type="protein sequence ID" value="OHA23184.1"/>
    <property type="molecule type" value="Genomic_DNA"/>
</dbReference>
<feature type="transmembrane region" description="Helical" evidence="7">
    <location>
        <begin position="40"/>
        <end position="60"/>
    </location>
</feature>
<accession>A0A1G2MHI8</accession>
<evidence type="ECO:0000256" key="5">
    <source>
        <dbReference type="ARBA" id="ARBA00023239"/>
    </source>
</evidence>
<comment type="function">
    <text evidence="7">Functions as a peptidoglycan terminase that cleaves nascent peptidoglycan strands endolytically to terminate their elongation.</text>
</comment>
<evidence type="ECO:0000256" key="1">
    <source>
        <dbReference type="ARBA" id="ARBA00022475"/>
    </source>
</evidence>
<dbReference type="GO" id="GO:0008932">
    <property type="term" value="F:lytic endotransglycosylase activity"/>
    <property type="evidence" value="ECO:0007669"/>
    <property type="project" value="UniProtKB-UniRule"/>
</dbReference>
<keyword evidence="1 7" id="KW-1003">Cell membrane</keyword>
<evidence type="ECO:0000256" key="3">
    <source>
        <dbReference type="ARBA" id="ARBA00022989"/>
    </source>
</evidence>
<dbReference type="Proteomes" id="UP000176493">
    <property type="component" value="Unassembled WGS sequence"/>
</dbReference>
<dbReference type="GO" id="GO:0005886">
    <property type="term" value="C:plasma membrane"/>
    <property type="evidence" value="ECO:0007669"/>
    <property type="project" value="UniProtKB-SubCell"/>
</dbReference>
<comment type="similarity">
    <text evidence="7">Belongs to the transglycosylase MltG family.</text>
</comment>
<dbReference type="Pfam" id="PF02618">
    <property type="entry name" value="YceG"/>
    <property type="match status" value="1"/>
</dbReference>
<dbReference type="EC" id="4.2.2.29" evidence="7"/>